<reference evidence="2" key="2">
    <citation type="submission" date="2023-04" db="EMBL/GenBank/DDBJ databases">
        <title>Paracnuella aquatica gen. nov., sp. nov., a member of the family Chitinophagaceae isolated from a hot spring.</title>
        <authorList>
            <person name="Wang C."/>
        </authorList>
    </citation>
    <scope>NUCLEOTIDE SEQUENCE</scope>
    <source>
        <strain evidence="2">LB-8</strain>
    </source>
</reference>
<comment type="caution">
    <text evidence="2">The sequence shown here is derived from an EMBL/GenBank/DDBJ whole genome shotgun (WGS) entry which is preliminary data.</text>
</comment>
<keyword evidence="3" id="KW-1185">Reference proteome</keyword>
<dbReference type="SUPFAM" id="SSF81853">
    <property type="entry name" value="Family 10 polysaccharide lyase"/>
    <property type="match status" value="1"/>
</dbReference>
<organism evidence="2 3">
    <name type="scientific">Paraflavisolibacter caeni</name>
    <dbReference type="NCBI Taxonomy" id="2982496"/>
    <lineage>
        <taxon>Bacteria</taxon>
        <taxon>Pseudomonadati</taxon>
        <taxon>Bacteroidota</taxon>
        <taxon>Chitinophagia</taxon>
        <taxon>Chitinophagales</taxon>
        <taxon>Chitinophagaceae</taxon>
        <taxon>Paraflavisolibacter</taxon>
    </lineage>
</organism>
<dbReference type="RefSeq" id="WP_279296210.1">
    <property type="nucleotide sequence ID" value="NZ_JAOTIF010000002.1"/>
</dbReference>
<dbReference type="GO" id="GO:0030570">
    <property type="term" value="F:pectate lyase activity"/>
    <property type="evidence" value="ECO:0007669"/>
    <property type="project" value="UniProtKB-EC"/>
</dbReference>
<proteinExistence type="predicted"/>
<feature type="signal peptide" evidence="1">
    <location>
        <begin position="1"/>
        <end position="19"/>
    </location>
</feature>
<dbReference type="AlphaFoldDB" id="A0A9X3BHF1"/>
<protein>
    <submittedName>
        <fullName evidence="2">Pectate lyase</fullName>
        <ecNumber evidence="2">4.2.2.2</ecNumber>
    </submittedName>
</protein>
<feature type="chain" id="PRO_5040825593" evidence="1">
    <location>
        <begin position="20"/>
        <end position="339"/>
    </location>
</feature>
<dbReference type="Proteomes" id="UP001155483">
    <property type="component" value="Unassembled WGS sequence"/>
</dbReference>
<dbReference type="Pfam" id="PF09492">
    <property type="entry name" value="Pec_lyase"/>
    <property type="match status" value="1"/>
</dbReference>
<evidence type="ECO:0000313" key="2">
    <source>
        <dbReference type="EMBL" id="MCU7548768.1"/>
    </source>
</evidence>
<keyword evidence="1" id="KW-0732">Signal</keyword>
<dbReference type="EC" id="4.2.2.2" evidence="2"/>
<dbReference type="NCBIfam" id="TIGR02474">
    <property type="entry name" value="pec_lyase"/>
    <property type="match status" value="1"/>
</dbReference>
<dbReference type="InterPro" id="IPR012669">
    <property type="entry name" value="Pectate_lyase"/>
</dbReference>
<name>A0A9X3BHF1_9BACT</name>
<accession>A0A9X3BHF1</accession>
<sequence>MKFILAAGMTLFISAALFAQDPIADNMLVYQRVIGGWPKHINEVKVDYTKQLSDQERTAITADSLRKDATLDNGATTKEIRYLLKAFSETGNQLYLVAAEKGICYLLSMQHKNGGWPQFYPDSSLYRSQITYNDNAMINAMNVLWDVVNRTKNFEAVSSSLIEPSEKAIANGIDCILKTQIRVGGKLTAWCTQYDKTTMQPAKARAFELPSISSMESGMILSFLMKVKNPSPEIRNAITSAIQWLDGSKIEGYNSVIIEDTNQPKGKDRILVSETGSIVWARFYDIDTNKPMFVGRDGIKRWNLAEIENERRVGYGWYGTWPKDLLKNEYPKWRAANMN</sequence>
<evidence type="ECO:0000313" key="3">
    <source>
        <dbReference type="Proteomes" id="UP001155483"/>
    </source>
</evidence>
<evidence type="ECO:0000256" key="1">
    <source>
        <dbReference type="SAM" id="SignalP"/>
    </source>
</evidence>
<reference evidence="2" key="1">
    <citation type="submission" date="2022-09" db="EMBL/GenBank/DDBJ databases">
        <authorList>
            <person name="Yuan C."/>
            <person name="Ke Z."/>
        </authorList>
    </citation>
    <scope>NUCLEOTIDE SEQUENCE</scope>
    <source>
        <strain evidence="2">LB-8</strain>
    </source>
</reference>
<keyword evidence="2" id="KW-0456">Lyase</keyword>
<gene>
    <name evidence="2" type="primary">pelA</name>
    <name evidence="2" type="ORF">OCK74_06545</name>
</gene>
<dbReference type="Gene3D" id="1.50.10.20">
    <property type="match status" value="1"/>
</dbReference>
<dbReference type="EMBL" id="JAOTIF010000002">
    <property type="protein sequence ID" value="MCU7548768.1"/>
    <property type="molecule type" value="Genomic_DNA"/>
</dbReference>